<sequence>MKTNEKIVMFKLNEKIYPIKVLFTNNRNVYFEKKDNIFILKINKLTSLDSLYLKEFMEKSIKSFLAKKDLPSMEINENEKYFYYLGKKIFYELNNDLILFNINDEIIQLRKTKSVKPSKIIWNFLNEKLLLILDKLIIKNIPLIYPKLKKYELKVLNKKSAWGTNYVNKALITFSKYLILFNINIIEYVVIHELVHFLHQNHSKKFWQKINLFCLNYKEKIKALNEHIFDFNLK</sequence>
<dbReference type="CDD" id="cd07344">
    <property type="entry name" value="M48_yhfN_like"/>
    <property type="match status" value="1"/>
</dbReference>
<name>A0ABZ2TLP7_9BACT</name>
<dbReference type="EMBL" id="CP088155">
    <property type="protein sequence ID" value="WYM96987.1"/>
    <property type="molecule type" value="Genomic_DNA"/>
</dbReference>
<gene>
    <name evidence="2" type="ORF">LQ356_02045</name>
</gene>
<keyword evidence="3" id="KW-1185">Reference proteome</keyword>
<dbReference type="RefSeq" id="WP_405311155.1">
    <property type="nucleotide sequence ID" value="NZ_CP088155.1"/>
</dbReference>
<organism evidence="2 3">
    <name type="scientific">Metamycoplasma faucium</name>
    <dbReference type="NCBI Taxonomy" id="56142"/>
    <lineage>
        <taxon>Bacteria</taxon>
        <taxon>Bacillati</taxon>
        <taxon>Mycoplasmatota</taxon>
        <taxon>Mycoplasmoidales</taxon>
        <taxon>Metamycoplasmataceae</taxon>
        <taxon>Metamycoplasma</taxon>
    </lineage>
</organism>
<reference evidence="2" key="1">
    <citation type="submission" date="2021-11" db="EMBL/GenBank/DDBJ databases">
        <title>The first genome sequence of unculturable Mycoplasma faucium obtained by de novo assembly of metagenomic reads.</title>
        <authorList>
            <person name="Sabat A.J."/>
            <person name="Bathoorn E."/>
            <person name="Akkerboom V."/>
            <person name="Friedrich A.W."/>
        </authorList>
    </citation>
    <scope>NUCLEOTIDE SEQUENCE [LARGE SCALE GENOMIC DNA]</scope>
    <source>
        <strain evidence="2">UMCG-MFM1</strain>
    </source>
</reference>
<proteinExistence type="predicted"/>
<evidence type="ECO:0000313" key="2">
    <source>
        <dbReference type="EMBL" id="WYM96987.1"/>
    </source>
</evidence>
<dbReference type="Proteomes" id="UP001622612">
    <property type="component" value="Chromosome"/>
</dbReference>
<dbReference type="InterPro" id="IPR002725">
    <property type="entry name" value="YgjP-like_metallopeptidase"/>
</dbReference>
<evidence type="ECO:0000259" key="1">
    <source>
        <dbReference type="Pfam" id="PF01863"/>
    </source>
</evidence>
<dbReference type="PANTHER" id="PTHR30399:SF1">
    <property type="entry name" value="UTP PYROPHOSPHATASE"/>
    <property type="match status" value="1"/>
</dbReference>
<protein>
    <submittedName>
        <fullName evidence="2">M48 family metallopeptidase</fullName>
    </submittedName>
</protein>
<dbReference type="Pfam" id="PF01863">
    <property type="entry name" value="YgjP-like"/>
    <property type="match status" value="1"/>
</dbReference>
<dbReference type="Gene3D" id="3.30.2010.10">
    <property type="entry name" value="Metalloproteases ('zincins'), catalytic domain"/>
    <property type="match status" value="1"/>
</dbReference>
<dbReference type="PANTHER" id="PTHR30399">
    <property type="entry name" value="UNCHARACTERIZED PROTEIN YGJP"/>
    <property type="match status" value="1"/>
</dbReference>
<accession>A0ABZ2TLP7</accession>
<feature type="domain" description="YgjP-like metallopeptidase" evidence="1">
    <location>
        <begin position="56"/>
        <end position="227"/>
    </location>
</feature>
<evidence type="ECO:0000313" key="3">
    <source>
        <dbReference type="Proteomes" id="UP001622612"/>
    </source>
</evidence>
<dbReference type="InterPro" id="IPR053136">
    <property type="entry name" value="UTP_pyrophosphatase-like"/>
</dbReference>